<comment type="caution">
    <text evidence="5">The sequence shown here is derived from an EMBL/GenBank/DDBJ whole genome shotgun (WGS) entry which is preliminary data.</text>
</comment>
<feature type="region of interest" description="Disordered" evidence="3">
    <location>
        <begin position="885"/>
        <end position="909"/>
    </location>
</feature>
<keyword evidence="6" id="KW-1185">Reference proteome</keyword>
<feature type="compositionally biased region" description="Low complexity" evidence="3">
    <location>
        <begin position="39"/>
        <end position="50"/>
    </location>
</feature>
<dbReference type="Proteomes" id="UP000824469">
    <property type="component" value="Unassembled WGS sequence"/>
</dbReference>
<evidence type="ECO:0000259" key="4">
    <source>
        <dbReference type="Pfam" id="PF07967"/>
    </source>
</evidence>
<dbReference type="EMBL" id="JAHRHJ020000003">
    <property type="protein sequence ID" value="KAH9321213.1"/>
    <property type="molecule type" value="Genomic_DNA"/>
</dbReference>
<dbReference type="OMA" id="DQCNAQE"/>
<dbReference type="GO" id="GO:0005634">
    <property type="term" value="C:nucleus"/>
    <property type="evidence" value="ECO:0007669"/>
    <property type="project" value="UniProtKB-SubCell"/>
</dbReference>
<gene>
    <name evidence="5" type="ORF">KI387_015852</name>
</gene>
<dbReference type="InterPro" id="IPR012935">
    <property type="entry name" value="NuBaID_N"/>
</dbReference>
<feature type="compositionally biased region" description="Polar residues" evidence="3">
    <location>
        <begin position="514"/>
        <end position="526"/>
    </location>
</feature>
<sequence>HKEREISNWQLIRAEQSSAGMTDEAEKRFERAMDKLFHPKLPSSASSSPGTPSPKEPANSGHKAIPGQISKGPSSSGISPRPRRLSGSNLKSPSTSTSSPAPVCRPWDRRDLLRRLATFKSMTWFGKPKVVGPVNCARRGWVNVDVDLIACEACGTRLSFSTPPTWTKQQVENAADLFSTKLDDGHKSLCPWKGNGCEEALTHFPPTPAPALVESYRDRCDALFQLPALPVISSSCIEHMKISWGPQIDRLLAQPPPLPMSLLSRCSGKSSEIEIMGDESALTAANLYYQAQRIISVCGWEPRLLPYIVDCEDYSSGPVKDACPGEASPRLSHSHSPSILLRSRSRANEVAESPKNQPAGLPKRPDPASVVLDCTLCGASVGMWAFSTMYRPLQLTTYGSFQSQNFCKKQNESGMRGLSAASCVGGISPSEGKGKEHLDDVGEGMTSTCQRNASDERVLDLSLTIAGGPPPTKQNTGSLIPLPSITPQFKAGYPSGSEAGERLISIESHKPQDKMQSTGQYDNSVNSKRENTESTNIDREGIDTAGSSKRKRIDGKRSERLNDTDGNTRNKRRRDELGFSERCVQELGSSEYHGFSSVNAVDTCYHVRKENSTESVDNMPQYSCKSDEGIEEGTGTNIATVSTARIGGINVGMSVSGTQTDAHGEVCGNDISVNRAESRAAESEVIAETARSVQRGEAISIGEKPHSVSICEDSQHALLVDRANTDFTSSKDSLVNGVSLEFRAGGERSEVYEPTEVSEKQEKSDALMSGAHNCAMQMDDITRPAQEKTASIDNVLISGSGIYSEQNLQVKGKEFDPIRQHRHFCPWVTAHVIAGVPGSNKNTGLCGWQLTIDALDQCNAQELASASLKESESTSSQYKVNPVASVRHLFETPPSKKGKRSRARSSSDI</sequence>
<feature type="region of interest" description="Disordered" evidence="3">
    <location>
        <begin position="508"/>
        <end position="573"/>
    </location>
</feature>
<evidence type="ECO:0000256" key="1">
    <source>
        <dbReference type="ARBA" id="ARBA00004123"/>
    </source>
</evidence>
<evidence type="ECO:0000256" key="2">
    <source>
        <dbReference type="ARBA" id="ARBA00023242"/>
    </source>
</evidence>
<reference evidence="5 6" key="1">
    <citation type="journal article" date="2021" name="Nat. Plants">
        <title>The Taxus genome provides insights into paclitaxel biosynthesis.</title>
        <authorList>
            <person name="Xiong X."/>
            <person name="Gou J."/>
            <person name="Liao Q."/>
            <person name="Li Y."/>
            <person name="Zhou Q."/>
            <person name="Bi G."/>
            <person name="Li C."/>
            <person name="Du R."/>
            <person name="Wang X."/>
            <person name="Sun T."/>
            <person name="Guo L."/>
            <person name="Liang H."/>
            <person name="Lu P."/>
            <person name="Wu Y."/>
            <person name="Zhang Z."/>
            <person name="Ro D.K."/>
            <person name="Shang Y."/>
            <person name="Huang S."/>
            <person name="Yan J."/>
        </authorList>
    </citation>
    <scope>NUCLEOTIDE SEQUENCE [LARGE SCALE GENOMIC DNA]</scope>
    <source>
        <strain evidence="5">Ta-2019</strain>
    </source>
</reference>
<feature type="compositionally biased region" description="Basic and acidic residues" evidence="3">
    <location>
        <begin position="555"/>
        <end position="573"/>
    </location>
</feature>
<organism evidence="5 6">
    <name type="scientific">Taxus chinensis</name>
    <name type="common">Chinese yew</name>
    <name type="synonym">Taxus wallichiana var. chinensis</name>
    <dbReference type="NCBI Taxonomy" id="29808"/>
    <lineage>
        <taxon>Eukaryota</taxon>
        <taxon>Viridiplantae</taxon>
        <taxon>Streptophyta</taxon>
        <taxon>Embryophyta</taxon>
        <taxon>Tracheophyta</taxon>
        <taxon>Spermatophyta</taxon>
        <taxon>Pinopsida</taxon>
        <taxon>Pinidae</taxon>
        <taxon>Conifers II</taxon>
        <taxon>Cupressales</taxon>
        <taxon>Taxaceae</taxon>
        <taxon>Taxus</taxon>
    </lineage>
</organism>
<evidence type="ECO:0000313" key="6">
    <source>
        <dbReference type="Proteomes" id="UP000824469"/>
    </source>
</evidence>
<feature type="compositionally biased region" description="Basic and acidic residues" evidence="3">
    <location>
        <begin position="527"/>
        <end position="542"/>
    </location>
</feature>
<dbReference type="Pfam" id="PF07967">
    <property type="entry name" value="zf-C3HC"/>
    <property type="match status" value="1"/>
</dbReference>
<dbReference type="PANTHER" id="PTHR15835">
    <property type="entry name" value="NUCLEAR-INTERACTING PARTNER OF ALK"/>
    <property type="match status" value="1"/>
</dbReference>
<feature type="region of interest" description="Disordered" evidence="3">
    <location>
        <begin position="322"/>
        <end position="366"/>
    </location>
</feature>
<feature type="compositionally biased region" description="Basic and acidic residues" evidence="3">
    <location>
        <begin position="24"/>
        <end position="37"/>
    </location>
</feature>
<evidence type="ECO:0000256" key="3">
    <source>
        <dbReference type="SAM" id="MobiDB-lite"/>
    </source>
</evidence>
<feature type="non-terminal residue" evidence="5">
    <location>
        <position position="1"/>
    </location>
</feature>
<name>A0AA38LDI6_TAXCH</name>
<dbReference type="GO" id="GO:0008270">
    <property type="term" value="F:zinc ion binding"/>
    <property type="evidence" value="ECO:0007669"/>
    <property type="project" value="UniProtKB-KW"/>
</dbReference>
<keyword evidence="2" id="KW-0539">Nucleus</keyword>
<feature type="region of interest" description="Disordered" evidence="3">
    <location>
        <begin position="1"/>
        <end position="105"/>
    </location>
</feature>
<evidence type="ECO:0000313" key="5">
    <source>
        <dbReference type="EMBL" id="KAH9321213.1"/>
    </source>
</evidence>
<accession>A0AA38LDI6</accession>
<feature type="compositionally biased region" description="Polar residues" evidence="3">
    <location>
        <begin position="7"/>
        <end position="20"/>
    </location>
</feature>
<dbReference type="PANTHER" id="PTHR15835:SF6">
    <property type="entry name" value="ZINC FINGER C3HC-TYPE PROTEIN 1"/>
    <property type="match status" value="1"/>
</dbReference>
<feature type="domain" description="C3HC-type" evidence="4">
    <location>
        <begin position="106"/>
        <end position="231"/>
    </location>
</feature>
<dbReference type="AlphaFoldDB" id="A0AA38LDI6"/>
<comment type="subcellular location">
    <subcellularLocation>
        <location evidence="1">Nucleus</location>
    </subcellularLocation>
</comment>
<feature type="compositionally biased region" description="Low complexity" evidence="3">
    <location>
        <begin position="65"/>
        <end position="100"/>
    </location>
</feature>
<proteinExistence type="predicted"/>
<protein>
    <recommendedName>
        <fullName evidence="4">C3HC-type domain-containing protein</fullName>
    </recommendedName>
</protein>